<organism evidence="1 2">
    <name type="scientific">Nocardioides agri</name>
    <dbReference type="NCBI Taxonomy" id="2682843"/>
    <lineage>
        <taxon>Bacteria</taxon>
        <taxon>Bacillati</taxon>
        <taxon>Actinomycetota</taxon>
        <taxon>Actinomycetes</taxon>
        <taxon>Propionibacteriales</taxon>
        <taxon>Nocardioidaceae</taxon>
        <taxon>Nocardioides</taxon>
    </lineage>
</organism>
<proteinExistence type="predicted"/>
<name>A0A6L6XX01_9ACTN</name>
<gene>
    <name evidence="1" type="ORF">GON03_12710</name>
</gene>
<protein>
    <submittedName>
        <fullName evidence="1">Uncharacterized protein</fullName>
    </submittedName>
</protein>
<accession>A0A6L6XX01</accession>
<evidence type="ECO:0000313" key="2">
    <source>
        <dbReference type="Proteomes" id="UP000473525"/>
    </source>
</evidence>
<dbReference type="AlphaFoldDB" id="A0A6L6XX01"/>
<sequence length="127" mass="13847">MTVTATGSSAALQGLGQALDAFRRPGATTGQWRWRVRQQLAAVRDLLVAETGSGADGWTAAREVTMLRERNHLLARVGDLGGQVLEQPDADLVHAELHRLLVDLCHHVQRLNDLAYDQVELELGGSE</sequence>
<keyword evidence="2" id="KW-1185">Reference proteome</keyword>
<comment type="caution">
    <text evidence="1">The sequence shown here is derived from an EMBL/GenBank/DDBJ whole genome shotgun (WGS) entry which is preliminary data.</text>
</comment>
<dbReference type="RefSeq" id="WP_157342874.1">
    <property type="nucleotide sequence ID" value="NZ_WSEK01000004.1"/>
</dbReference>
<dbReference type="EMBL" id="WSEK01000004">
    <property type="protein sequence ID" value="MVQ50045.1"/>
    <property type="molecule type" value="Genomic_DNA"/>
</dbReference>
<dbReference type="Proteomes" id="UP000473525">
    <property type="component" value="Unassembled WGS sequence"/>
</dbReference>
<reference evidence="1 2" key="1">
    <citation type="submission" date="2019-12" db="EMBL/GenBank/DDBJ databases">
        <authorList>
            <person name="Huq M.A."/>
        </authorList>
    </citation>
    <scope>NUCLEOTIDE SEQUENCE [LARGE SCALE GENOMIC DNA]</scope>
    <source>
        <strain evidence="1 2">MAH-18</strain>
    </source>
</reference>
<evidence type="ECO:0000313" key="1">
    <source>
        <dbReference type="EMBL" id="MVQ50045.1"/>
    </source>
</evidence>